<name>A0A8I0G9X2_9ACTO</name>
<dbReference type="Proteomes" id="UP000627538">
    <property type="component" value="Unassembled WGS sequence"/>
</dbReference>
<reference evidence="3 4" key="1">
    <citation type="submission" date="2020-08" db="EMBL/GenBank/DDBJ databases">
        <title>Winkia gen. nov., sp. nov., isolated from faeces of the Anser albifrons in China.</title>
        <authorList>
            <person name="Liu Q."/>
        </authorList>
    </citation>
    <scope>NUCLEOTIDE SEQUENCE [LARGE SCALE GENOMIC DNA]</scope>
    <source>
        <strain evidence="3 4">C62</strain>
    </source>
</reference>
<evidence type="ECO:0000259" key="2">
    <source>
        <dbReference type="Pfam" id="PF12728"/>
    </source>
</evidence>
<feature type="domain" description="Helix-turn-helix" evidence="2">
    <location>
        <begin position="58"/>
        <end position="82"/>
    </location>
</feature>
<evidence type="ECO:0000313" key="3">
    <source>
        <dbReference type="EMBL" id="MBD3689849.1"/>
    </source>
</evidence>
<dbReference type="AlphaFoldDB" id="A0A8I0G9X2"/>
<dbReference type="RefSeq" id="WP_191071869.1">
    <property type="nucleotide sequence ID" value="NZ_CP060506.1"/>
</dbReference>
<evidence type="ECO:0000256" key="1">
    <source>
        <dbReference type="SAM" id="MobiDB-lite"/>
    </source>
</evidence>
<sequence length="109" mass="12342">MSAATASVYDWDEILKVKDLAKKTPRRRGAPARPAPPRLTPADSAPAWLPEKYADRAYLTTTEIMRISGLSRKTVYRLIRQHPEATLKPTPRRFLVRVPYLEALLGDTL</sequence>
<protein>
    <submittedName>
        <fullName evidence="3">Helix-turn-helix domain-containing protein</fullName>
    </submittedName>
</protein>
<dbReference type="EMBL" id="JACRUO010000001">
    <property type="protein sequence ID" value="MBD3689849.1"/>
    <property type="molecule type" value="Genomic_DNA"/>
</dbReference>
<organism evidence="3 4">
    <name type="scientific">Nanchangia anserum</name>
    <dbReference type="NCBI Taxonomy" id="2692125"/>
    <lineage>
        <taxon>Bacteria</taxon>
        <taxon>Bacillati</taxon>
        <taxon>Actinomycetota</taxon>
        <taxon>Actinomycetes</taxon>
        <taxon>Actinomycetales</taxon>
        <taxon>Actinomycetaceae</taxon>
        <taxon>Nanchangia</taxon>
    </lineage>
</organism>
<feature type="region of interest" description="Disordered" evidence="1">
    <location>
        <begin position="22"/>
        <end position="45"/>
    </location>
</feature>
<gene>
    <name evidence="3" type="ORF">H8R10_06380</name>
</gene>
<keyword evidence="4" id="KW-1185">Reference proteome</keyword>
<dbReference type="Pfam" id="PF12728">
    <property type="entry name" value="HTH_17"/>
    <property type="match status" value="1"/>
</dbReference>
<evidence type="ECO:0000313" key="4">
    <source>
        <dbReference type="Proteomes" id="UP000627538"/>
    </source>
</evidence>
<accession>A0A8I0G9X2</accession>
<dbReference type="InterPro" id="IPR041657">
    <property type="entry name" value="HTH_17"/>
</dbReference>
<comment type="caution">
    <text evidence="3">The sequence shown here is derived from an EMBL/GenBank/DDBJ whole genome shotgun (WGS) entry which is preliminary data.</text>
</comment>
<proteinExistence type="predicted"/>